<evidence type="ECO:0000313" key="2">
    <source>
        <dbReference type="Proteomes" id="UP001144313"/>
    </source>
</evidence>
<sequence>MTRVFDSEFVRQLGADIEANVVPILESTDQLLQVMSEIDRGLYTTVTLPMAAAYSIATSTVTESMAGAAECFREVNAALDACAQDMDDTDEACATAFGANG</sequence>
<dbReference type="AlphaFoldDB" id="A0A9W6G5Q4"/>
<dbReference type="EMBL" id="BSDT01000001">
    <property type="protein sequence ID" value="GLI40803.1"/>
    <property type="molecule type" value="Genomic_DNA"/>
</dbReference>
<comment type="caution">
    <text evidence="1">The sequence shown here is derived from an EMBL/GenBank/DDBJ whole genome shotgun (WGS) entry which is preliminary data.</text>
</comment>
<proteinExistence type="predicted"/>
<accession>A0A9W6G5Q4</accession>
<organism evidence="1 2">
    <name type="scientific">Glycomyces algeriensis</name>
    <dbReference type="NCBI Taxonomy" id="256037"/>
    <lineage>
        <taxon>Bacteria</taxon>
        <taxon>Bacillati</taxon>
        <taxon>Actinomycetota</taxon>
        <taxon>Actinomycetes</taxon>
        <taxon>Glycomycetales</taxon>
        <taxon>Glycomycetaceae</taxon>
        <taxon>Glycomyces</taxon>
    </lineage>
</organism>
<name>A0A9W6G5Q4_9ACTN</name>
<dbReference type="RefSeq" id="WP_270116963.1">
    <property type="nucleotide sequence ID" value="NZ_BAAAOL010000009.1"/>
</dbReference>
<gene>
    <name evidence="1" type="ORF">GALLR39Z86_06530</name>
</gene>
<protein>
    <submittedName>
        <fullName evidence="1">Uncharacterized protein</fullName>
    </submittedName>
</protein>
<evidence type="ECO:0000313" key="1">
    <source>
        <dbReference type="EMBL" id="GLI40803.1"/>
    </source>
</evidence>
<dbReference type="Proteomes" id="UP001144313">
    <property type="component" value="Unassembled WGS sequence"/>
</dbReference>
<keyword evidence="2" id="KW-1185">Reference proteome</keyword>
<reference evidence="1" key="1">
    <citation type="submission" date="2022-12" db="EMBL/GenBank/DDBJ databases">
        <title>Reference genome sequencing for broad-spectrum identification of bacterial and archaeal isolates by mass spectrometry.</title>
        <authorList>
            <person name="Sekiguchi Y."/>
            <person name="Tourlousse D.M."/>
        </authorList>
    </citation>
    <scope>NUCLEOTIDE SEQUENCE</scope>
    <source>
        <strain evidence="1">LLR39Z86</strain>
    </source>
</reference>